<accession>A0ABV2HIC7</accession>
<proteinExistence type="predicted"/>
<dbReference type="EMBL" id="JBEPLI010000019">
    <property type="protein sequence ID" value="MET3590285.1"/>
    <property type="molecule type" value="Genomic_DNA"/>
</dbReference>
<protein>
    <submittedName>
        <fullName evidence="1">Uncharacterized protein</fullName>
    </submittedName>
</protein>
<evidence type="ECO:0000313" key="1">
    <source>
        <dbReference type="EMBL" id="MET3590285.1"/>
    </source>
</evidence>
<name>A0ABV2HIC7_9HYPH</name>
<keyword evidence="2" id="KW-1185">Reference proteome</keyword>
<sequence>MTDHHSSHSQSHKSGFCVESGGGFVSLYGSEGKRQDGKMKKVLNIKALLSMEKILPSPVRKKM</sequence>
<organism evidence="1 2">
    <name type="scientific">Bartonella silvatica</name>
    <dbReference type="NCBI Taxonomy" id="357760"/>
    <lineage>
        <taxon>Bacteria</taxon>
        <taxon>Pseudomonadati</taxon>
        <taxon>Pseudomonadota</taxon>
        <taxon>Alphaproteobacteria</taxon>
        <taxon>Hyphomicrobiales</taxon>
        <taxon>Bartonellaceae</taxon>
        <taxon>Bartonella</taxon>
    </lineage>
</organism>
<reference evidence="1 2" key="1">
    <citation type="submission" date="2024-06" db="EMBL/GenBank/DDBJ databases">
        <title>Genomic Encyclopedia of Type Strains, Phase IV (KMG-IV): sequencing the most valuable type-strain genomes for metagenomic binning, comparative biology and taxonomic classification.</title>
        <authorList>
            <person name="Goeker M."/>
        </authorList>
    </citation>
    <scope>NUCLEOTIDE SEQUENCE [LARGE SCALE GENOMIC DNA]</scope>
    <source>
        <strain evidence="1 2">DSM 23649</strain>
    </source>
</reference>
<evidence type="ECO:0000313" key="2">
    <source>
        <dbReference type="Proteomes" id="UP001549086"/>
    </source>
</evidence>
<comment type="caution">
    <text evidence="1">The sequence shown here is derived from an EMBL/GenBank/DDBJ whole genome shotgun (WGS) entry which is preliminary data.</text>
</comment>
<dbReference type="Proteomes" id="UP001549086">
    <property type="component" value="Unassembled WGS sequence"/>
</dbReference>
<gene>
    <name evidence="1" type="ORF">ABID23_001390</name>
</gene>